<name>A0A803TF50_ANOCA</name>
<evidence type="ECO:0000256" key="4">
    <source>
        <dbReference type="ARBA" id="ARBA00022837"/>
    </source>
</evidence>
<feature type="region of interest" description="Disordered" evidence="8">
    <location>
        <begin position="44"/>
        <end position="100"/>
    </location>
</feature>
<feature type="domain" description="C-type lectin" evidence="10">
    <location>
        <begin position="137"/>
        <end position="250"/>
    </location>
</feature>
<keyword evidence="3" id="KW-0430">Lectin</keyword>
<dbReference type="InterPro" id="IPR051663">
    <property type="entry name" value="CLec_Tetranectin-domain"/>
</dbReference>
<evidence type="ECO:0000256" key="2">
    <source>
        <dbReference type="ARBA" id="ARBA00022525"/>
    </source>
</evidence>
<feature type="chain" id="PRO_5032796075" description="C-type lectin domain-containing protein" evidence="9">
    <location>
        <begin position="19"/>
        <end position="251"/>
    </location>
</feature>
<keyword evidence="12" id="KW-1185">Reference proteome</keyword>
<dbReference type="PROSITE" id="PS50041">
    <property type="entry name" value="C_TYPE_LECTIN_2"/>
    <property type="match status" value="1"/>
</dbReference>
<dbReference type="Pfam" id="PF00059">
    <property type="entry name" value="Lectin_C"/>
    <property type="match status" value="1"/>
</dbReference>
<reference evidence="11" key="2">
    <citation type="submission" date="2025-08" db="UniProtKB">
        <authorList>
            <consortium name="Ensembl"/>
        </authorList>
    </citation>
    <scope>IDENTIFICATION</scope>
</reference>
<dbReference type="SMART" id="SM00034">
    <property type="entry name" value="CLECT"/>
    <property type="match status" value="1"/>
</dbReference>
<evidence type="ECO:0000256" key="3">
    <source>
        <dbReference type="ARBA" id="ARBA00022734"/>
    </source>
</evidence>
<evidence type="ECO:0000256" key="6">
    <source>
        <dbReference type="ARBA" id="ARBA00023157"/>
    </source>
</evidence>
<dbReference type="InterPro" id="IPR018378">
    <property type="entry name" value="C-type_lectin_CS"/>
</dbReference>
<keyword evidence="9" id="KW-0732">Signal</keyword>
<reference evidence="11" key="3">
    <citation type="submission" date="2025-09" db="UniProtKB">
        <authorList>
            <consortium name="Ensembl"/>
        </authorList>
    </citation>
    <scope>IDENTIFICATION</scope>
</reference>
<dbReference type="Proteomes" id="UP000001646">
    <property type="component" value="Unplaced"/>
</dbReference>
<dbReference type="InterPro" id="IPR001304">
    <property type="entry name" value="C-type_lectin-like"/>
</dbReference>
<evidence type="ECO:0000256" key="5">
    <source>
        <dbReference type="ARBA" id="ARBA00023119"/>
    </source>
</evidence>
<dbReference type="KEGG" id="acs:100561184"/>
<dbReference type="FunCoup" id="A0A803TF50">
    <property type="interactions" value="49"/>
</dbReference>
<dbReference type="Gene3D" id="3.10.100.10">
    <property type="entry name" value="Mannose-Binding Protein A, subunit A"/>
    <property type="match status" value="1"/>
</dbReference>
<evidence type="ECO:0000313" key="12">
    <source>
        <dbReference type="Proteomes" id="UP000001646"/>
    </source>
</evidence>
<dbReference type="OrthoDB" id="10255512at2759"/>
<keyword evidence="4" id="KW-0106">Calcium</keyword>
<dbReference type="PROSITE" id="PS00615">
    <property type="entry name" value="C_TYPE_LECTIN_1"/>
    <property type="match status" value="1"/>
</dbReference>
<dbReference type="PANTHER" id="PTHR22799">
    <property type="entry name" value="TETRANECTIN-RELATED"/>
    <property type="match status" value="1"/>
</dbReference>
<evidence type="ECO:0000256" key="8">
    <source>
        <dbReference type="SAM" id="MobiDB-lite"/>
    </source>
</evidence>
<dbReference type="InParanoid" id="A0A803TF50"/>
<dbReference type="AlphaFoldDB" id="A0A803TF50"/>
<sequence>MYLQAFFIVVLHIIPVKTTVPDQSRCEDKVNTCIIRDGIPGANGLPGRDGFVGPKGENGEQGLRGIQGPPGKAGPPGQKGDLGPIGEKGEKGSPGSCDDSELNLLKTQIKDLQMEMKNLKEDIKKEKVLRVPNGIMVGEKTFQTDGSRGTYEIAQSKCAQSGGVLASPRNALENSALVEIMNSHNINVLLGINDMQTEGTFKYPDGEIISFANWNANEPNDAGGEDCVEIFGTGKWNDIPCRLERLIVCEY</sequence>
<dbReference type="SUPFAM" id="SSF56436">
    <property type="entry name" value="C-type lectin-like"/>
    <property type="match status" value="1"/>
</dbReference>
<evidence type="ECO:0000259" key="10">
    <source>
        <dbReference type="PROSITE" id="PS50041"/>
    </source>
</evidence>
<dbReference type="GeneTree" id="ENSGT00940000155748"/>
<dbReference type="GeneID" id="100561184"/>
<dbReference type="Ensembl" id="ENSACAT00000040898.1">
    <property type="protein sequence ID" value="ENSACAP00000033840.1"/>
    <property type="gene ID" value="ENSACAG00000041837.1"/>
</dbReference>
<proteinExistence type="predicted"/>
<keyword evidence="7" id="KW-0175">Coiled coil</keyword>
<dbReference type="PANTHER" id="PTHR22799:SF6">
    <property type="entry name" value="C-TYPE LECTIN DOMAIN FAMILY 4 MEMBER M-LIKE"/>
    <property type="match status" value="1"/>
</dbReference>
<organism evidence="11 12">
    <name type="scientific">Anolis carolinensis</name>
    <name type="common">Green anole</name>
    <name type="synonym">American chameleon</name>
    <dbReference type="NCBI Taxonomy" id="28377"/>
    <lineage>
        <taxon>Eukaryota</taxon>
        <taxon>Metazoa</taxon>
        <taxon>Chordata</taxon>
        <taxon>Craniata</taxon>
        <taxon>Vertebrata</taxon>
        <taxon>Euteleostomi</taxon>
        <taxon>Lepidosauria</taxon>
        <taxon>Squamata</taxon>
        <taxon>Bifurcata</taxon>
        <taxon>Unidentata</taxon>
        <taxon>Episquamata</taxon>
        <taxon>Toxicofera</taxon>
        <taxon>Iguania</taxon>
        <taxon>Dactyloidae</taxon>
        <taxon>Anolis</taxon>
    </lineage>
</organism>
<dbReference type="Pfam" id="PF01391">
    <property type="entry name" value="Collagen"/>
    <property type="match status" value="1"/>
</dbReference>
<comment type="subcellular location">
    <subcellularLocation>
        <location evidence="1">Secreted</location>
    </subcellularLocation>
</comment>
<dbReference type="InterPro" id="IPR016187">
    <property type="entry name" value="CTDL_fold"/>
</dbReference>
<keyword evidence="2" id="KW-0964">Secreted</keyword>
<dbReference type="InterPro" id="IPR016186">
    <property type="entry name" value="C-type_lectin-like/link_sf"/>
</dbReference>
<evidence type="ECO:0000313" key="11">
    <source>
        <dbReference type="Ensembl" id="ENSACAP00000033840.1"/>
    </source>
</evidence>
<dbReference type="GO" id="GO:0005581">
    <property type="term" value="C:collagen trimer"/>
    <property type="evidence" value="ECO:0007669"/>
    <property type="project" value="UniProtKB-KW"/>
</dbReference>
<feature type="compositionally biased region" description="Low complexity" evidence="8">
    <location>
        <begin position="66"/>
        <end position="79"/>
    </location>
</feature>
<dbReference type="GO" id="GO:0005576">
    <property type="term" value="C:extracellular region"/>
    <property type="evidence" value="ECO:0007669"/>
    <property type="project" value="UniProtKB-SubCell"/>
</dbReference>
<reference evidence="11" key="1">
    <citation type="submission" date="2009-12" db="EMBL/GenBank/DDBJ databases">
        <title>The Genome Sequence of Anolis carolinensis (Green Anole Lizard).</title>
        <authorList>
            <consortium name="The Genome Sequencing Platform"/>
            <person name="Di Palma F."/>
            <person name="Alfoldi J."/>
            <person name="Heiman D."/>
            <person name="Young S."/>
            <person name="Grabherr M."/>
            <person name="Johnson J."/>
            <person name="Lander E.S."/>
            <person name="Lindblad-Toh K."/>
        </authorList>
    </citation>
    <scope>NUCLEOTIDE SEQUENCE [LARGE SCALE GENOMIC DNA]</scope>
    <source>
        <strain evidence="11">JBL SC #1</strain>
    </source>
</reference>
<dbReference type="InterPro" id="IPR008160">
    <property type="entry name" value="Collagen"/>
</dbReference>
<evidence type="ECO:0000256" key="9">
    <source>
        <dbReference type="SAM" id="SignalP"/>
    </source>
</evidence>
<evidence type="ECO:0000256" key="7">
    <source>
        <dbReference type="SAM" id="Coils"/>
    </source>
</evidence>
<protein>
    <recommendedName>
        <fullName evidence="10">C-type lectin domain-containing protein</fullName>
    </recommendedName>
</protein>
<feature type="coiled-coil region" evidence="7">
    <location>
        <begin position="102"/>
        <end position="129"/>
    </location>
</feature>
<gene>
    <name evidence="11" type="primary">LOC100561184</name>
</gene>
<evidence type="ECO:0000256" key="1">
    <source>
        <dbReference type="ARBA" id="ARBA00004613"/>
    </source>
</evidence>
<dbReference type="GO" id="GO:0030246">
    <property type="term" value="F:carbohydrate binding"/>
    <property type="evidence" value="ECO:0007669"/>
    <property type="project" value="UniProtKB-KW"/>
</dbReference>
<keyword evidence="5" id="KW-0176">Collagen</keyword>
<accession>A0A803TF50</accession>
<keyword evidence="6" id="KW-1015">Disulfide bond</keyword>
<feature type="signal peptide" evidence="9">
    <location>
        <begin position="1"/>
        <end position="18"/>
    </location>
</feature>